<evidence type="ECO:0008006" key="4">
    <source>
        <dbReference type="Google" id="ProtNLM"/>
    </source>
</evidence>
<keyword evidence="1" id="KW-0812">Transmembrane</keyword>
<organism evidence="2 3">
    <name type="scientific">Kocuria soli</name>
    <dbReference type="NCBI Taxonomy" id="2485125"/>
    <lineage>
        <taxon>Bacteria</taxon>
        <taxon>Bacillati</taxon>
        <taxon>Actinomycetota</taxon>
        <taxon>Actinomycetes</taxon>
        <taxon>Micrococcales</taxon>
        <taxon>Micrococcaceae</taxon>
        <taxon>Kocuria</taxon>
    </lineage>
</organism>
<evidence type="ECO:0000256" key="1">
    <source>
        <dbReference type="SAM" id="Phobius"/>
    </source>
</evidence>
<name>A0A3N3ZM13_9MICC</name>
<keyword evidence="1" id="KW-0472">Membrane</keyword>
<reference evidence="2 3" key="1">
    <citation type="submission" date="2018-10" db="EMBL/GenBank/DDBJ databases">
        <title>Kocuria sp. M5W7-7, whole genome shotgun sequence.</title>
        <authorList>
            <person name="Tuo L."/>
        </authorList>
    </citation>
    <scope>NUCLEOTIDE SEQUENCE [LARGE SCALE GENOMIC DNA]</scope>
    <source>
        <strain evidence="2 3">M5W7-7</strain>
    </source>
</reference>
<accession>A0A3N3ZM13</accession>
<dbReference type="AlphaFoldDB" id="A0A3N3ZM13"/>
<keyword evidence="1" id="KW-1133">Transmembrane helix</keyword>
<gene>
    <name evidence="2" type="ORF">EDL96_12805</name>
</gene>
<sequence length="520" mass="56295">MTSNEQASELAPVQFPRSGGKKAILWLDTSQVISAGVLMMAFLGLVIMAGSGIVPMWLTVLMMVVVLAAVTVVITNVANRPLPWWIRQRYRAWRRRGQGQDSFVAAEPSAKELAADEEAEQSAIEEGVPAPVRLRLPGEAAELRLYAAPEGQCVIWDPVVKTATLVCRVAPHGFRMAEPEDQGDIITNWASMIDSLHSEEGVIAVQVSDTITTASAAKIRAAYESQVETATEHGKQAGETLSSLLHSDYLQLLSGDRAQVQHDNLAGITISQPMVRDQIKSAGGGITGMLTVVTRLGQLFEDLLRECSVDVQQWLDIDELATVVRRGFVPDEAVAISDGKLAVTASTAGPMGVDEEWDKLRVDGAWHRVMEISQWPTRPEKPGFMRFLNGADFPHVVTQVFRPQGTAAGMKHVQDRLNDQHSAAAIRGQLGQAEKLTDMAVDDDLVRTGAELLAGHGMAKFTGLIVISGATDDELETNTKRMISGATRAGCELRTLYGQQWSGFLSSAIPLGRGLIKASK</sequence>
<dbReference type="NCBIfam" id="NF042935">
    <property type="entry name" value="SCO6880_fam"/>
    <property type="match status" value="1"/>
</dbReference>
<feature type="transmembrane region" description="Helical" evidence="1">
    <location>
        <begin position="56"/>
        <end position="79"/>
    </location>
</feature>
<dbReference type="EMBL" id="RKMF01000020">
    <property type="protein sequence ID" value="ROZ61630.1"/>
    <property type="molecule type" value="Genomic_DNA"/>
</dbReference>
<comment type="caution">
    <text evidence="2">The sequence shown here is derived from an EMBL/GenBank/DDBJ whole genome shotgun (WGS) entry which is preliminary data.</text>
</comment>
<proteinExistence type="predicted"/>
<dbReference type="OrthoDB" id="3859571at2"/>
<evidence type="ECO:0000313" key="2">
    <source>
        <dbReference type="EMBL" id="ROZ61630.1"/>
    </source>
</evidence>
<evidence type="ECO:0000313" key="3">
    <source>
        <dbReference type="Proteomes" id="UP000270616"/>
    </source>
</evidence>
<dbReference type="Proteomes" id="UP000270616">
    <property type="component" value="Unassembled WGS sequence"/>
</dbReference>
<dbReference type="RefSeq" id="WP_123826626.1">
    <property type="nucleotide sequence ID" value="NZ_RKMF01000020.1"/>
</dbReference>
<dbReference type="InterPro" id="IPR049978">
    <property type="entry name" value="SCO6880-like"/>
</dbReference>
<protein>
    <recommendedName>
        <fullName evidence="4">PrgI family protein</fullName>
    </recommendedName>
</protein>
<feature type="transmembrane region" description="Helical" evidence="1">
    <location>
        <begin position="24"/>
        <end position="50"/>
    </location>
</feature>
<keyword evidence="3" id="KW-1185">Reference proteome</keyword>